<dbReference type="Gramene" id="Psat03G0486200-T2">
    <property type="protein sequence ID" value="KAI5430440.1"/>
    <property type="gene ID" value="KIW84_034862"/>
</dbReference>
<dbReference type="Proteomes" id="UP001058974">
    <property type="component" value="Chromosome 3"/>
</dbReference>
<comment type="caution">
    <text evidence="2">The sequence shown here is derived from an EMBL/GenBank/DDBJ whole genome shotgun (WGS) entry which is preliminary data.</text>
</comment>
<feature type="compositionally biased region" description="Basic and acidic residues" evidence="1">
    <location>
        <begin position="1"/>
        <end position="13"/>
    </location>
</feature>
<organism evidence="2 3">
    <name type="scientific">Pisum sativum</name>
    <name type="common">Garden pea</name>
    <name type="synonym">Lathyrus oleraceus</name>
    <dbReference type="NCBI Taxonomy" id="3888"/>
    <lineage>
        <taxon>Eukaryota</taxon>
        <taxon>Viridiplantae</taxon>
        <taxon>Streptophyta</taxon>
        <taxon>Embryophyta</taxon>
        <taxon>Tracheophyta</taxon>
        <taxon>Spermatophyta</taxon>
        <taxon>Magnoliopsida</taxon>
        <taxon>eudicotyledons</taxon>
        <taxon>Gunneridae</taxon>
        <taxon>Pentapetalae</taxon>
        <taxon>rosids</taxon>
        <taxon>fabids</taxon>
        <taxon>Fabales</taxon>
        <taxon>Fabaceae</taxon>
        <taxon>Papilionoideae</taxon>
        <taxon>50 kb inversion clade</taxon>
        <taxon>NPAAA clade</taxon>
        <taxon>Hologalegina</taxon>
        <taxon>IRL clade</taxon>
        <taxon>Fabeae</taxon>
        <taxon>Lathyrus</taxon>
    </lineage>
</organism>
<accession>A0A9D4Y4J0</accession>
<reference evidence="2 3" key="1">
    <citation type="journal article" date="2022" name="Nat. Genet.">
        <title>Improved pea reference genome and pan-genome highlight genomic features and evolutionary characteristics.</title>
        <authorList>
            <person name="Yang T."/>
            <person name="Liu R."/>
            <person name="Luo Y."/>
            <person name="Hu S."/>
            <person name="Wang D."/>
            <person name="Wang C."/>
            <person name="Pandey M.K."/>
            <person name="Ge S."/>
            <person name="Xu Q."/>
            <person name="Li N."/>
            <person name="Li G."/>
            <person name="Huang Y."/>
            <person name="Saxena R.K."/>
            <person name="Ji Y."/>
            <person name="Li M."/>
            <person name="Yan X."/>
            <person name="He Y."/>
            <person name="Liu Y."/>
            <person name="Wang X."/>
            <person name="Xiang C."/>
            <person name="Varshney R.K."/>
            <person name="Ding H."/>
            <person name="Gao S."/>
            <person name="Zong X."/>
        </authorList>
    </citation>
    <scope>NUCLEOTIDE SEQUENCE [LARGE SCALE GENOMIC DNA]</scope>
    <source>
        <strain evidence="2 3">cv. Zhongwan 6</strain>
    </source>
</reference>
<evidence type="ECO:0000313" key="2">
    <source>
        <dbReference type="EMBL" id="KAI5430440.1"/>
    </source>
</evidence>
<protein>
    <submittedName>
        <fullName evidence="2">Uncharacterized protein</fullName>
    </submittedName>
</protein>
<evidence type="ECO:0000256" key="1">
    <source>
        <dbReference type="SAM" id="MobiDB-lite"/>
    </source>
</evidence>
<dbReference type="EMBL" id="JAMSHJ010000003">
    <property type="protein sequence ID" value="KAI5430440.1"/>
    <property type="molecule type" value="Genomic_DNA"/>
</dbReference>
<name>A0A9D4Y4J0_PEA</name>
<sequence>MITVDEDRVDATPDLKNAPVGVDCLPDSDLSDSRVEPGAGVPTSELQASHSDANGGTTISNSEATLDQKFYVEVNSEEIPNDGGVVVFETQHNNDVAFPKTQHSNGMVIFETQQSNEVVMPEEQTINDVVMTEAMTENELAISTIDSNHHLSHPEETHSHNHHFADFHMIPEDQLPQPESLPNCDPPPYSIHHLNEQLI</sequence>
<feature type="region of interest" description="Disordered" evidence="1">
    <location>
        <begin position="1"/>
        <end position="60"/>
    </location>
</feature>
<keyword evidence="3" id="KW-1185">Reference proteome</keyword>
<feature type="compositionally biased region" description="Polar residues" evidence="1">
    <location>
        <begin position="44"/>
        <end position="60"/>
    </location>
</feature>
<dbReference type="AlphaFoldDB" id="A0A9D4Y4J0"/>
<evidence type="ECO:0000313" key="3">
    <source>
        <dbReference type="Proteomes" id="UP001058974"/>
    </source>
</evidence>
<proteinExistence type="predicted"/>
<gene>
    <name evidence="2" type="ORF">KIW84_034862</name>
</gene>